<organism evidence="2 3">
    <name type="scientific">Rhizophagus irregularis</name>
    <dbReference type="NCBI Taxonomy" id="588596"/>
    <lineage>
        <taxon>Eukaryota</taxon>
        <taxon>Fungi</taxon>
        <taxon>Fungi incertae sedis</taxon>
        <taxon>Mucoromycota</taxon>
        <taxon>Glomeromycotina</taxon>
        <taxon>Glomeromycetes</taxon>
        <taxon>Glomerales</taxon>
        <taxon>Glomeraceae</taxon>
        <taxon>Rhizophagus</taxon>
    </lineage>
</organism>
<reference evidence="2 3" key="1">
    <citation type="submission" date="2016-04" db="EMBL/GenBank/DDBJ databases">
        <title>Genome analyses suggest a sexual origin of heterokaryosis in a supposedly ancient asexual fungus.</title>
        <authorList>
            <person name="Ropars J."/>
            <person name="Sedzielewska K."/>
            <person name="Noel J."/>
            <person name="Charron P."/>
            <person name="Farinelli L."/>
            <person name="Marton T."/>
            <person name="Kruger M."/>
            <person name="Pelin A."/>
            <person name="Brachmann A."/>
            <person name="Corradi N."/>
        </authorList>
    </citation>
    <scope>NUCLEOTIDE SEQUENCE [LARGE SCALE GENOMIC DNA]</scope>
    <source>
        <strain evidence="2 3">C2</strain>
    </source>
</reference>
<gene>
    <name evidence="2" type="ORF">RhiirC2_723553</name>
</gene>
<dbReference type="AlphaFoldDB" id="A0A2N1P3Q6"/>
<comment type="caution">
    <text evidence="2">The sequence shown here is derived from an EMBL/GenBank/DDBJ whole genome shotgun (WGS) entry which is preliminary data.</text>
</comment>
<dbReference type="Proteomes" id="UP000233469">
    <property type="component" value="Unassembled WGS sequence"/>
</dbReference>
<evidence type="ECO:0000313" key="3">
    <source>
        <dbReference type="Proteomes" id="UP000233469"/>
    </source>
</evidence>
<feature type="compositionally biased region" description="Basic residues" evidence="1">
    <location>
        <begin position="7"/>
        <end position="24"/>
    </location>
</feature>
<evidence type="ECO:0000313" key="2">
    <source>
        <dbReference type="EMBL" id="PKK80715.1"/>
    </source>
</evidence>
<sequence length="66" mass="7953">MDLDKKQTKKKCPNKKRKRARAQHTRNGMIGEIKIGPIDDSRKDYLEEYYAEKSRDITFYDIPAYW</sequence>
<protein>
    <submittedName>
        <fullName evidence="2">Uncharacterized protein</fullName>
    </submittedName>
</protein>
<feature type="region of interest" description="Disordered" evidence="1">
    <location>
        <begin position="1"/>
        <end position="27"/>
    </location>
</feature>
<dbReference type="EMBL" id="LLXL01000006">
    <property type="protein sequence ID" value="PKK80715.1"/>
    <property type="molecule type" value="Genomic_DNA"/>
</dbReference>
<evidence type="ECO:0000256" key="1">
    <source>
        <dbReference type="SAM" id="MobiDB-lite"/>
    </source>
</evidence>
<accession>A0A2N1P3Q6</accession>
<proteinExistence type="predicted"/>
<reference evidence="2 3" key="2">
    <citation type="submission" date="2017-10" db="EMBL/GenBank/DDBJ databases">
        <title>Extensive intraspecific genome diversity in a model arbuscular mycorrhizal fungus.</title>
        <authorList>
            <person name="Chen E.C.H."/>
            <person name="Morin E."/>
            <person name="Baudet D."/>
            <person name="Noel J."/>
            <person name="Ndikumana S."/>
            <person name="Charron P."/>
            <person name="St-Onge C."/>
            <person name="Giorgi J."/>
            <person name="Grigoriev I.V."/>
            <person name="Roux C."/>
            <person name="Martin F.M."/>
            <person name="Corradi N."/>
        </authorList>
    </citation>
    <scope>NUCLEOTIDE SEQUENCE [LARGE SCALE GENOMIC DNA]</scope>
    <source>
        <strain evidence="2 3">C2</strain>
    </source>
</reference>
<name>A0A2N1P3Q6_9GLOM</name>
<feature type="non-terminal residue" evidence="2">
    <location>
        <position position="66"/>
    </location>
</feature>